<dbReference type="AlphaFoldDB" id="A0A6C2YMR6"/>
<dbReference type="Pfam" id="PF17653">
    <property type="entry name" value="DUF5522"/>
    <property type="match status" value="1"/>
</dbReference>
<proteinExistence type="predicted"/>
<dbReference type="KEGG" id="tim:GMBLW1_10700"/>
<gene>
    <name evidence="1" type="ORF">GMBLW1_10700</name>
</gene>
<dbReference type="EMBL" id="LR593887">
    <property type="protein sequence ID" value="VTS02758.1"/>
    <property type="molecule type" value="Genomic_DNA"/>
</dbReference>
<keyword evidence="2" id="KW-1185">Reference proteome</keyword>
<dbReference type="InParanoid" id="A0A6C2YMR6"/>
<accession>A0A6C2YMR6</accession>
<organism evidence="1">
    <name type="scientific">Tuwongella immobilis</name>
    <dbReference type="NCBI Taxonomy" id="692036"/>
    <lineage>
        <taxon>Bacteria</taxon>
        <taxon>Pseudomonadati</taxon>
        <taxon>Planctomycetota</taxon>
        <taxon>Planctomycetia</taxon>
        <taxon>Gemmatales</taxon>
        <taxon>Gemmataceae</taxon>
        <taxon>Tuwongella</taxon>
    </lineage>
</organism>
<dbReference type="Proteomes" id="UP000464378">
    <property type="component" value="Chromosome"/>
</dbReference>
<dbReference type="InterPro" id="IPR040807">
    <property type="entry name" value="DUF5522"/>
</dbReference>
<reference evidence="1" key="1">
    <citation type="submission" date="2019-04" db="EMBL/GenBank/DDBJ databases">
        <authorList>
            <consortium name="Science for Life Laboratories"/>
        </authorList>
    </citation>
    <scope>NUCLEOTIDE SEQUENCE</scope>
    <source>
        <strain evidence="1">MBLW1</strain>
    </source>
</reference>
<name>A0A6C2YMR6_9BACT</name>
<sequence>MSSDHRASGAASHEPAIEYVEGVDYTVEYGCVVFTALGLLKRGYCCDNGCRNCPYSPTATPPKRDLPG</sequence>
<evidence type="ECO:0000313" key="1">
    <source>
        <dbReference type="EMBL" id="VIP02890.1"/>
    </source>
</evidence>
<protein>
    <submittedName>
        <fullName evidence="1">Uncharacterized protein</fullName>
    </submittedName>
</protein>
<dbReference type="EMBL" id="LR586016">
    <property type="protein sequence ID" value="VIP02890.1"/>
    <property type="molecule type" value="Genomic_DNA"/>
</dbReference>
<evidence type="ECO:0000313" key="2">
    <source>
        <dbReference type="Proteomes" id="UP000464378"/>
    </source>
</evidence>